<dbReference type="Gene3D" id="1.10.10.10">
    <property type="entry name" value="Winged helix-like DNA-binding domain superfamily/Winged helix DNA-binding domain"/>
    <property type="match status" value="1"/>
</dbReference>
<name>K6YQL3_9ALTE</name>
<dbReference type="GO" id="GO:0003700">
    <property type="term" value="F:DNA-binding transcription factor activity"/>
    <property type="evidence" value="ECO:0007669"/>
    <property type="project" value="InterPro"/>
</dbReference>
<dbReference type="PROSITE" id="PS50931">
    <property type="entry name" value="HTH_LYSR"/>
    <property type="match status" value="1"/>
</dbReference>
<gene>
    <name evidence="6" type="ORF">GARC_1941</name>
</gene>
<evidence type="ECO:0000256" key="4">
    <source>
        <dbReference type="ARBA" id="ARBA00023163"/>
    </source>
</evidence>
<dbReference type="PANTHER" id="PTHR30537">
    <property type="entry name" value="HTH-TYPE TRANSCRIPTIONAL REGULATOR"/>
    <property type="match status" value="1"/>
</dbReference>
<protein>
    <recommendedName>
        <fullName evidence="5">HTH lysR-type domain-containing protein</fullName>
    </recommendedName>
</protein>
<dbReference type="RefSeq" id="WP_007619200.1">
    <property type="nucleotide sequence ID" value="NZ_BAEO01000027.1"/>
</dbReference>
<sequence length="297" mass="32926">MIDRRTLPLASLRAFESAAQHLHMGKAGSELGVTQGAISHQVRLLEERLGVSLFSRAHNTLALTPAGIRLLTAVSQGLDLIVDGARNLDPQNINGSLVIGCTETIATSWAAQHICSFYEKYPEITITVAEIQPLQKVIPHDIDIAICYGKPQTDERLLTKIGAPTLFPVCSPTLLNQGRQRMRAQELSSFTLIHDGQVSWMRWMEQYGVDITSIDSNIYFPSTSQAIRAATLGAGVALSNTLETQQFIIDGQLVKLFDKPIDEEHSYYLMSPAQRNNTTKIKIFMEWILNACNARFS</sequence>
<dbReference type="STRING" id="493475.GARC_1941"/>
<evidence type="ECO:0000313" key="7">
    <source>
        <dbReference type="Proteomes" id="UP000006327"/>
    </source>
</evidence>
<accession>K6YQL3</accession>
<proteinExistence type="inferred from homology"/>
<dbReference type="Proteomes" id="UP000006327">
    <property type="component" value="Unassembled WGS sequence"/>
</dbReference>
<organism evidence="6 7">
    <name type="scientific">Paraglaciecola arctica BSs20135</name>
    <dbReference type="NCBI Taxonomy" id="493475"/>
    <lineage>
        <taxon>Bacteria</taxon>
        <taxon>Pseudomonadati</taxon>
        <taxon>Pseudomonadota</taxon>
        <taxon>Gammaproteobacteria</taxon>
        <taxon>Alteromonadales</taxon>
        <taxon>Alteromonadaceae</taxon>
        <taxon>Paraglaciecola</taxon>
    </lineage>
</organism>
<dbReference type="Gene3D" id="3.40.190.10">
    <property type="entry name" value="Periplasmic binding protein-like II"/>
    <property type="match status" value="2"/>
</dbReference>
<dbReference type="InterPro" id="IPR005119">
    <property type="entry name" value="LysR_subst-bd"/>
</dbReference>
<reference evidence="6 7" key="1">
    <citation type="journal article" date="2017" name="Antonie Van Leeuwenhoek">
        <title>Rhizobium rhizosphaerae sp. nov., a novel species isolated from rice rhizosphere.</title>
        <authorList>
            <person name="Zhao J.J."/>
            <person name="Zhang J."/>
            <person name="Zhang R.J."/>
            <person name="Zhang C.W."/>
            <person name="Yin H.Q."/>
            <person name="Zhang X.X."/>
        </authorList>
    </citation>
    <scope>NUCLEOTIDE SEQUENCE [LARGE SCALE GENOMIC DNA]</scope>
    <source>
        <strain evidence="6 7">BSs20135</strain>
    </source>
</reference>
<dbReference type="GO" id="GO:0043565">
    <property type="term" value="F:sequence-specific DNA binding"/>
    <property type="evidence" value="ECO:0007669"/>
    <property type="project" value="TreeGrafter"/>
</dbReference>
<evidence type="ECO:0000256" key="2">
    <source>
        <dbReference type="ARBA" id="ARBA00023015"/>
    </source>
</evidence>
<dbReference type="PANTHER" id="PTHR30537:SF26">
    <property type="entry name" value="GLYCINE CLEAVAGE SYSTEM TRANSCRIPTIONAL ACTIVATOR"/>
    <property type="match status" value="1"/>
</dbReference>
<dbReference type="PRINTS" id="PR00039">
    <property type="entry name" value="HTHLYSR"/>
</dbReference>
<comment type="similarity">
    <text evidence="1">Belongs to the LysR transcriptional regulatory family.</text>
</comment>
<dbReference type="SUPFAM" id="SSF46785">
    <property type="entry name" value="Winged helix' DNA-binding domain"/>
    <property type="match status" value="1"/>
</dbReference>
<dbReference type="InterPro" id="IPR000847">
    <property type="entry name" value="LysR_HTH_N"/>
</dbReference>
<keyword evidence="3" id="KW-0238">DNA-binding</keyword>
<keyword evidence="4" id="KW-0804">Transcription</keyword>
<dbReference type="InterPro" id="IPR036390">
    <property type="entry name" value="WH_DNA-bd_sf"/>
</dbReference>
<evidence type="ECO:0000256" key="3">
    <source>
        <dbReference type="ARBA" id="ARBA00023125"/>
    </source>
</evidence>
<dbReference type="GO" id="GO:0006351">
    <property type="term" value="P:DNA-templated transcription"/>
    <property type="evidence" value="ECO:0007669"/>
    <property type="project" value="TreeGrafter"/>
</dbReference>
<dbReference type="InterPro" id="IPR036388">
    <property type="entry name" value="WH-like_DNA-bd_sf"/>
</dbReference>
<dbReference type="SUPFAM" id="SSF53850">
    <property type="entry name" value="Periplasmic binding protein-like II"/>
    <property type="match status" value="1"/>
</dbReference>
<dbReference type="EMBL" id="BAEO01000027">
    <property type="protein sequence ID" value="GAC18908.1"/>
    <property type="molecule type" value="Genomic_DNA"/>
</dbReference>
<dbReference type="InterPro" id="IPR058163">
    <property type="entry name" value="LysR-type_TF_proteobact-type"/>
</dbReference>
<dbReference type="OrthoDB" id="6787458at2"/>
<keyword evidence="2" id="KW-0805">Transcription regulation</keyword>
<comment type="caution">
    <text evidence="6">The sequence shown here is derived from an EMBL/GenBank/DDBJ whole genome shotgun (WGS) entry which is preliminary data.</text>
</comment>
<dbReference type="eggNOG" id="COG0583">
    <property type="taxonomic scope" value="Bacteria"/>
</dbReference>
<evidence type="ECO:0000313" key="6">
    <source>
        <dbReference type="EMBL" id="GAC18908.1"/>
    </source>
</evidence>
<keyword evidence="7" id="KW-1185">Reference proteome</keyword>
<feature type="domain" description="HTH lysR-type" evidence="5">
    <location>
        <begin position="7"/>
        <end position="64"/>
    </location>
</feature>
<dbReference type="Pfam" id="PF03466">
    <property type="entry name" value="LysR_substrate"/>
    <property type="match status" value="1"/>
</dbReference>
<evidence type="ECO:0000256" key="1">
    <source>
        <dbReference type="ARBA" id="ARBA00009437"/>
    </source>
</evidence>
<evidence type="ECO:0000259" key="5">
    <source>
        <dbReference type="PROSITE" id="PS50931"/>
    </source>
</evidence>
<dbReference type="Pfam" id="PF00126">
    <property type="entry name" value="HTH_1"/>
    <property type="match status" value="1"/>
</dbReference>
<dbReference type="AlphaFoldDB" id="K6YQL3"/>